<dbReference type="InterPro" id="IPR048342">
    <property type="entry name" value="DUF1285_C"/>
</dbReference>
<reference evidence="3 4" key="1">
    <citation type="journal article" date="2019" name="Int. J. Syst. Evol. Microbiol.">
        <title>The Global Catalogue of Microorganisms (GCM) 10K type strain sequencing project: providing services to taxonomists for standard genome sequencing and annotation.</title>
        <authorList>
            <consortium name="The Broad Institute Genomics Platform"/>
            <consortium name="The Broad Institute Genome Sequencing Center for Infectious Disease"/>
            <person name="Wu L."/>
            <person name="Ma J."/>
        </authorList>
    </citation>
    <scope>NUCLEOTIDE SEQUENCE [LARGE SCALE GENOMIC DNA]</scope>
    <source>
        <strain evidence="3 4">JCM 16211</strain>
    </source>
</reference>
<organism evidence="3 4">
    <name type="scientific">Kangiella japonica</name>
    <dbReference type="NCBI Taxonomy" id="647384"/>
    <lineage>
        <taxon>Bacteria</taxon>
        <taxon>Pseudomonadati</taxon>
        <taxon>Pseudomonadota</taxon>
        <taxon>Gammaproteobacteria</taxon>
        <taxon>Kangiellales</taxon>
        <taxon>Kangiellaceae</taxon>
        <taxon>Kangiella</taxon>
    </lineage>
</organism>
<feature type="domain" description="DUF1285" evidence="2">
    <location>
        <begin position="95"/>
        <end position="189"/>
    </location>
</feature>
<dbReference type="InterPro" id="IPR010707">
    <property type="entry name" value="DUF1285"/>
</dbReference>
<dbReference type="Gene3D" id="2.30.270.10">
    <property type="entry name" value="duf1285 protein"/>
    <property type="match status" value="1"/>
</dbReference>
<evidence type="ECO:0000259" key="1">
    <source>
        <dbReference type="Pfam" id="PF06938"/>
    </source>
</evidence>
<dbReference type="Proteomes" id="UP001501221">
    <property type="component" value="Unassembled WGS sequence"/>
</dbReference>
<dbReference type="PIRSF" id="PIRSF029557">
    <property type="entry name" value="UCP029557"/>
    <property type="match status" value="1"/>
</dbReference>
<dbReference type="Pfam" id="PF06938">
    <property type="entry name" value="DUF1285_N"/>
    <property type="match status" value="1"/>
</dbReference>
<keyword evidence="4" id="KW-1185">Reference proteome</keyword>
<dbReference type="InterPro" id="IPR048341">
    <property type="entry name" value="DUF1285_N"/>
</dbReference>
<gene>
    <name evidence="3" type="ORF">GCM10009123_15640</name>
</gene>
<dbReference type="RefSeq" id="WP_343988937.1">
    <property type="nucleotide sequence ID" value="NZ_BAAAFM010000003.1"/>
</dbReference>
<feature type="domain" description="DUF1285" evidence="1">
    <location>
        <begin position="28"/>
        <end position="94"/>
    </location>
</feature>
<dbReference type="InterPro" id="IPR023361">
    <property type="entry name" value="DUF1285_beta_roll_sf"/>
</dbReference>
<accession>A0ABN0T1B5</accession>
<protein>
    <submittedName>
        <fullName evidence="3">DUF1285 domain-containing protein</fullName>
    </submittedName>
</protein>
<evidence type="ECO:0000259" key="2">
    <source>
        <dbReference type="Pfam" id="PF21028"/>
    </source>
</evidence>
<name>A0ABN0T1B5_9GAMM</name>
<dbReference type="Gene3D" id="3.10.540.10">
    <property type="entry name" value="duf1285 like domain"/>
    <property type="match status" value="1"/>
</dbReference>
<evidence type="ECO:0000313" key="4">
    <source>
        <dbReference type="Proteomes" id="UP001501221"/>
    </source>
</evidence>
<comment type="caution">
    <text evidence="3">The sequence shown here is derived from an EMBL/GenBank/DDBJ whole genome shotgun (WGS) entry which is preliminary data.</text>
</comment>
<dbReference type="Pfam" id="PF21028">
    <property type="entry name" value="DUF1285_C"/>
    <property type="match status" value="1"/>
</dbReference>
<proteinExistence type="predicted"/>
<dbReference type="EMBL" id="BAAAFM010000003">
    <property type="protein sequence ID" value="GAA0209051.1"/>
    <property type="molecule type" value="Genomic_DNA"/>
</dbReference>
<sequence>MSNDTSQHSDFSSILSEISKSQGANKLPPVDQWNPEFCGDMDMIIKRDGSWHYQNSPIGRQRLVKMFSTVLKKEGDDYFLVTPVEKLGIRVEDAPFLVTQMTLKQTEKGQVIVFTDNCDNTIILTQDNPLWVEQDEKTGEPSPYVMVRKNLHALIHRNVFYELVELAEERIIDDKKHLGIVSAGEFYSLGAI</sequence>
<evidence type="ECO:0000313" key="3">
    <source>
        <dbReference type="EMBL" id="GAA0209051.1"/>
    </source>
</evidence>